<name>A4BND9_9GAMM</name>
<protein>
    <submittedName>
        <fullName evidence="1">Uncharacterized protein</fullName>
    </submittedName>
</protein>
<comment type="caution">
    <text evidence="1">The sequence shown here is derived from an EMBL/GenBank/DDBJ whole genome shotgun (WGS) entry which is preliminary data.</text>
</comment>
<dbReference type="Proteomes" id="UP000003374">
    <property type="component" value="Unassembled WGS sequence"/>
</dbReference>
<dbReference type="EMBL" id="AAOF01000002">
    <property type="protein sequence ID" value="EAR22738.1"/>
    <property type="molecule type" value="Genomic_DNA"/>
</dbReference>
<accession>A4BND9</accession>
<reference evidence="1 2" key="1">
    <citation type="submission" date="2006-02" db="EMBL/GenBank/DDBJ databases">
        <authorList>
            <person name="Waterbury J."/>
            <person name="Ferriera S."/>
            <person name="Johnson J."/>
            <person name="Kravitz S."/>
            <person name="Halpern A."/>
            <person name="Remington K."/>
            <person name="Beeson K."/>
            <person name="Tran B."/>
            <person name="Rogers Y.-H."/>
            <person name="Friedman R."/>
            <person name="Venter J.C."/>
        </authorList>
    </citation>
    <scope>NUCLEOTIDE SEQUENCE [LARGE SCALE GENOMIC DNA]</scope>
    <source>
        <strain evidence="1 2">Nb-231</strain>
    </source>
</reference>
<keyword evidence="2" id="KW-1185">Reference proteome</keyword>
<gene>
    <name evidence="1" type="ORF">NB231_09808</name>
</gene>
<evidence type="ECO:0000313" key="1">
    <source>
        <dbReference type="EMBL" id="EAR22738.1"/>
    </source>
</evidence>
<dbReference type="RefSeq" id="WP_005002016.1">
    <property type="nucleotide sequence ID" value="NZ_CH672427.1"/>
</dbReference>
<dbReference type="STRING" id="314278.NB231_09808"/>
<dbReference type="HOGENOM" id="CLU_2618423_0_0_6"/>
<evidence type="ECO:0000313" key="2">
    <source>
        <dbReference type="Proteomes" id="UP000003374"/>
    </source>
</evidence>
<organism evidence="1 2">
    <name type="scientific">Nitrococcus mobilis Nb-231</name>
    <dbReference type="NCBI Taxonomy" id="314278"/>
    <lineage>
        <taxon>Bacteria</taxon>
        <taxon>Pseudomonadati</taxon>
        <taxon>Pseudomonadota</taxon>
        <taxon>Gammaproteobacteria</taxon>
        <taxon>Chromatiales</taxon>
        <taxon>Ectothiorhodospiraceae</taxon>
        <taxon>Nitrococcus</taxon>
    </lineage>
</organism>
<dbReference type="AlphaFoldDB" id="A4BND9"/>
<proteinExistence type="predicted"/>
<sequence>MRDAQRLRYGIDERALYDPETYKAAYQTHLKEATAYFSDKPGHLLEMNLSDPQASEKVLEFLGLTGLSLQTLHFNQTG</sequence>